<evidence type="ECO:0000256" key="4">
    <source>
        <dbReference type="ARBA" id="ARBA00022691"/>
    </source>
</evidence>
<dbReference type="Gene3D" id="3.40.50.150">
    <property type="entry name" value="Vaccinia Virus protein VP39"/>
    <property type="match status" value="1"/>
</dbReference>
<evidence type="ECO:0000256" key="3">
    <source>
        <dbReference type="ARBA" id="ARBA00022679"/>
    </source>
</evidence>
<evidence type="ECO:0000313" key="9">
    <source>
        <dbReference type="Proteomes" id="UP001197093"/>
    </source>
</evidence>
<dbReference type="PANTHER" id="PTHR11727">
    <property type="entry name" value="DIMETHYLADENOSINE TRANSFERASE"/>
    <property type="match status" value="1"/>
</dbReference>
<dbReference type="GO" id="GO:0005759">
    <property type="term" value="C:mitochondrial matrix"/>
    <property type="evidence" value="ECO:0007669"/>
    <property type="project" value="TreeGrafter"/>
</dbReference>
<dbReference type="AlphaFoldDB" id="A0AAD4EN21"/>
<dbReference type="GO" id="GO:0034246">
    <property type="term" value="F:mitochondrial transcription factor activity"/>
    <property type="evidence" value="ECO:0007669"/>
    <property type="project" value="TreeGrafter"/>
</dbReference>
<dbReference type="GO" id="GO:0003723">
    <property type="term" value="F:RNA binding"/>
    <property type="evidence" value="ECO:0007669"/>
    <property type="project" value="UniProtKB-KW"/>
</dbReference>
<dbReference type="InterPro" id="IPR023165">
    <property type="entry name" value="rRNA_Ade_diMease-like_C"/>
</dbReference>
<dbReference type="GO" id="GO:0008168">
    <property type="term" value="F:methyltransferase activity"/>
    <property type="evidence" value="ECO:0007669"/>
    <property type="project" value="UniProtKB-KW"/>
</dbReference>
<evidence type="ECO:0000256" key="2">
    <source>
        <dbReference type="ARBA" id="ARBA00022603"/>
    </source>
</evidence>
<protein>
    <recommendedName>
        <fullName evidence="7">rRNA adenine N(6)-methyltransferase</fullName>
        <ecNumber evidence="7">2.1.1.-</ecNumber>
    </recommendedName>
</protein>
<evidence type="ECO:0000256" key="6">
    <source>
        <dbReference type="ARBA" id="ARBA00024915"/>
    </source>
</evidence>
<dbReference type="Proteomes" id="UP001197093">
    <property type="component" value="Unassembled WGS sequence"/>
</dbReference>
<keyword evidence="7" id="KW-0698">rRNA processing</keyword>
<comment type="similarity">
    <text evidence="7">Belongs to the class I-like SAM-binding methyltransferase superfamily. rRNA adenine N(6)-methyltransferase family.</text>
</comment>
<dbReference type="PANTHER" id="PTHR11727:SF17">
    <property type="entry name" value="DIMETHYLADENOSINE TRANSFERASE 1, MITOCHONDRIAL"/>
    <property type="match status" value="1"/>
</dbReference>
<dbReference type="EMBL" id="JAHCVI010000006">
    <property type="protein sequence ID" value="KAG7284216.1"/>
    <property type="molecule type" value="Genomic_DNA"/>
</dbReference>
<name>A0AAD4EN21_9PEZI</name>
<evidence type="ECO:0000256" key="1">
    <source>
        <dbReference type="ARBA" id="ARBA00004173"/>
    </source>
</evidence>
<evidence type="ECO:0000256" key="7">
    <source>
        <dbReference type="RuleBase" id="RU362106"/>
    </source>
</evidence>
<comment type="caution">
    <text evidence="8">The sequence shown here is derived from an EMBL/GenBank/DDBJ whole genome shotgun (WGS) entry which is preliminary data.</text>
</comment>
<evidence type="ECO:0000256" key="5">
    <source>
        <dbReference type="ARBA" id="ARBA00022884"/>
    </source>
</evidence>
<dbReference type="GO" id="GO:0034245">
    <property type="term" value="C:mitochondrial DNA-directed RNA polymerase complex"/>
    <property type="evidence" value="ECO:0007669"/>
    <property type="project" value="TreeGrafter"/>
</dbReference>
<dbReference type="Gene3D" id="1.10.8.100">
    <property type="entry name" value="Ribosomal RNA adenine dimethylase-like, domain 2"/>
    <property type="match status" value="1"/>
</dbReference>
<dbReference type="GO" id="GO:0032259">
    <property type="term" value="P:methylation"/>
    <property type="evidence" value="ECO:0007669"/>
    <property type="project" value="UniProtKB-KW"/>
</dbReference>
<dbReference type="InterPro" id="IPR029063">
    <property type="entry name" value="SAM-dependent_MTases_sf"/>
</dbReference>
<comment type="subcellular location">
    <subcellularLocation>
        <location evidence="1">Mitochondrion</location>
    </subcellularLocation>
</comment>
<sequence>MCMNSSGRGRQNWALELFLNATALLSPASRRTIVRTTRPEMVPQNDIAHKLVKDGAWVASRYGRRKGKNTDKYRVNIVGEELCNDILEYIKPSLARHEGCDLIDIFPGVGVWSQKLNDVLKPRSHILLEPDEEFYRPFLDPLLKRPGTKLMPESGIVWEQLNKILNPAVLPHQVERKCRADETPTRNDTLLVTMNLSMYPKRKFRTFDSLSQLVLFQLMSSIRPGALFHKYGLVRMLIWLPDSEKGSILPRTVQQRRKMAFEAEMATDYVCEIAGAGEESAAARPSHWFRRDESIDFESTKATLERMRQAGYVIPRGRESHHLEEFLEYTKMDSDATMDTKHSIERPFMAELQTLEANFAAGKFEKGSKEHRRLKILEYLRGYTARRSSTVVDLIRERDAAIQAYIDAGSDEKKLEKATKACDDWCNNVKNLESSLRAEILLQRDNLHLLRQDPPVLNWDRRYVEPLRARADEFFPKVACALLDIQPKAVASVLRDMGPNSTRGGDFFDLILRGLTRRSIEPVSKSLDTIYAGAGDGVAPNCPSLFDPRVGGSPMTGIGELSTRTLNQRQLVEIAEGWMRWPFRPHYSELVSRTIEDFSTDDGEEVLGNAGPVEL</sequence>
<comment type="function">
    <text evidence="6">Mitochondrial transcription factor that confers selective promoter recognition on the core subunit of the yeast mitochondrial RNA polymerase. Interacts with DNA in a non-specific manner.</text>
</comment>
<reference evidence="8" key="1">
    <citation type="submission" date="2023-02" db="EMBL/GenBank/DDBJ databases">
        <authorList>
            <person name="Palmer J.M."/>
        </authorList>
    </citation>
    <scope>NUCLEOTIDE SEQUENCE</scope>
    <source>
        <strain evidence="8">FW57</strain>
    </source>
</reference>
<dbReference type="InterPro" id="IPR001737">
    <property type="entry name" value="KsgA/Erm"/>
</dbReference>
<dbReference type="SUPFAM" id="SSF53335">
    <property type="entry name" value="S-adenosyl-L-methionine-dependent methyltransferases"/>
    <property type="match status" value="1"/>
</dbReference>
<keyword evidence="9" id="KW-1185">Reference proteome</keyword>
<evidence type="ECO:0000313" key="8">
    <source>
        <dbReference type="EMBL" id="KAG7284216.1"/>
    </source>
</evidence>
<accession>A0AAD4EN21</accession>
<organism evidence="8 9">
    <name type="scientific">Staphylotrichum longicolle</name>
    <dbReference type="NCBI Taxonomy" id="669026"/>
    <lineage>
        <taxon>Eukaryota</taxon>
        <taxon>Fungi</taxon>
        <taxon>Dikarya</taxon>
        <taxon>Ascomycota</taxon>
        <taxon>Pezizomycotina</taxon>
        <taxon>Sordariomycetes</taxon>
        <taxon>Sordariomycetidae</taxon>
        <taxon>Sordariales</taxon>
        <taxon>Chaetomiaceae</taxon>
        <taxon>Staphylotrichum</taxon>
    </lineage>
</organism>
<dbReference type="GO" id="GO:0006391">
    <property type="term" value="P:transcription initiation at mitochondrial promoter"/>
    <property type="evidence" value="ECO:0007669"/>
    <property type="project" value="TreeGrafter"/>
</dbReference>
<keyword evidence="5" id="KW-0694">RNA-binding</keyword>
<keyword evidence="4 7" id="KW-0949">S-adenosyl-L-methionine</keyword>
<keyword evidence="2 7" id="KW-0489">Methyltransferase</keyword>
<dbReference type="EC" id="2.1.1.-" evidence="7"/>
<proteinExistence type="inferred from homology"/>
<dbReference type="Pfam" id="PF00398">
    <property type="entry name" value="RrnaAD"/>
    <property type="match status" value="1"/>
</dbReference>
<gene>
    <name evidence="8" type="ORF">NEMBOFW57_010580</name>
</gene>
<keyword evidence="3 7" id="KW-0808">Transferase</keyword>